<keyword evidence="5" id="KW-1185">Reference proteome</keyword>
<keyword evidence="3" id="KW-0560">Oxidoreductase</keyword>
<dbReference type="AlphaFoldDB" id="A0A8H4KWJ0"/>
<organism evidence="4 5">
    <name type="scientific">Fusarium austroafricanum</name>
    <dbReference type="NCBI Taxonomy" id="2364996"/>
    <lineage>
        <taxon>Eukaryota</taxon>
        <taxon>Fungi</taxon>
        <taxon>Dikarya</taxon>
        <taxon>Ascomycota</taxon>
        <taxon>Pezizomycotina</taxon>
        <taxon>Sordariomycetes</taxon>
        <taxon>Hypocreomycetidae</taxon>
        <taxon>Hypocreales</taxon>
        <taxon>Nectriaceae</taxon>
        <taxon>Fusarium</taxon>
        <taxon>Fusarium concolor species complex</taxon>
    </lineage>
</organism>
<dbReference type="SUPFAM" id="SSF51735">
    <property type="entry name" value="NAD(P)-binding Rossmann-fold domains"/>
    <property type="match status" value="1"/>
</dbReference>
<reference evidence="4" key="1">
    <citation type="submission" date="2020-01" db="EMBL/GenBank/DDBJ databases">
        <title>Identification and distribution of gene clusters putatively required for synthesis of sphingolipid metabolism inhibitors in phylogenetically diverse species of the filamentous fungus Fusarium.</title>
        <authorList>
            <person name="Kim H.-S."/>
            <person name="Busman M."/>
            <person name="Brown D.W."/>
            <person name="Divon H."/>
            <person name="Uhlig S."/>
            <person name="Proctor R.H."/>
        </authorList>
    </citation>
    <scope>NUCLEOTIDE SEQUENCE</scope>
    <source>
        <strain evidence="4">NRRL 53441</strain>
    </source>
</reference>
<name>A0A8H4KWJ0_9HYPO</name>
<sequence>MASLLGRVLFPAHPFDALSQAFPGKPKFTEANVPDLTGKVTIVTGANTGVGREIAQVLYSKNATVWAAARSEEKGRAAIEGIQKQHPDSKGSIKYLKLDLADLTTIGASAKEFLAAETKLDILFNNAGVMTPPEGSKTVQGYELQLGVNCLGHFLFTKHLTPLLQSTAKTAPKNSVRVIWVSSSAADVLSPKHGFERDNLDYHKPRNILHKYACSKAGNFYHNTEFAKKHKNDGIISVSLNPGNLRSELDRSSPWYLYYPRTFTTYPPLYGAYTELFAAFSEDITVEKSGVWVAPWGRFMPIRSDLQKGALSESEGGTGMAEFFWNWSEEQVKPYFEN</sequence>
<protein>
    <recommendedName>
        <fullName evidence="6">Oxidoreductase</fullName>
    </recommendedName>
</protein>
<dbReference type="InterPro" id="IPR002347">
    <property type="entry name" value="SDR_fam"/>
</dbReference>
<comment type="caution">
    <text evidence="4">The sequence shown here is derived from an EMBL/GenBank/DDBJ whole genome shotgun (WGS) entry which is preliminary data.</text>
</comment>
<dbReference type="InterPro" id="IPR036291">
    <property type="entry name" value="NAD(P)-bd_dom_sf"/>
</dbReference>
<keyword evidence="2" id="KW-0521">NADP</keyword>
<evidence type="ECO:0000256" key="1">
    <source>
        <dbReference type="ARBA" id="ARBA00006484"/>
    </source>
</evidence>
<dbReference type="EMBL" id="JAADJG010000037">
    <property type="protein sequence ID" value="KAF4457043.1"/>
    <property type="molecule type" value="Genomic_DNA"/>
</dbReference>
<accession>A0A8H4KWJ0</accession>
<dbReference type="Pfam" id="PF00106">
    <property type="entry name" value="adh_short"/>
    <property type="match status" value="1"/>
</dbReference>
<evidence type="ECO:0000256" key="2">
    <source>
        <dbReference type="ARBA" id="ARBA00022857"/>
    </source>
</evidence>
<evidence type="ECO:0000313" key="4">
    <source>
        <dbReference type="EMBL" id="KAF4457043.1"/>
    </source>
</evidence>
<dbReference type="GO" id="GO:0016491">
    <property type="term" value="F:oxidoreductase activity"/>
    <property type="evidence" value="ECO:0007669"/>
    <property type="project" value="UniProtKB-KW"/>
</dbReference>
<comment type="similarity">
    <text evidence="1">Belongs to the short-chain dehydrogenases/reductases (SDR) family.</text>
</comment>
<dbReference type="PRINTS" id="PR00081">
    <property type="entry name" value="GDHRDH"/>
</dbReference>
<dbReference type="Proteomes" id="UP000605986">
    <property type="component" value="Unassembled WGS sequence"/>
</dbReference>
<dbReference type="PANTHER" id="PTHR24320">
    <property type="entry name" value="RETINOL DEHYDROGENASE"/>
    <property type="match status" value="1"/>
</dbReference>
<evidence type="ECO:0000313" key="5">
    <source>
        <dbReference type="Proteomes" id="UP000605986"/>
    </source>
</evidence>
<dbReference type="OrthoDB" id="191139at2759"/>
<proteinExistence type="inferred from homology"/>
<evidence type="ECO:0008006" key="6">
    <source>
        <dbReference type="Google" id="ProtNLM"/>
    </source>
</evidence>
<gene>
    <name evidence="4" type="ORF">F53441_958</name>
</gene>
<dbReference type="PANTHER" id="PTHR24320:SF236">
    <property type="entry name" value="SHORT-CHAIN DEHYDROGENASE-RELATED"/>
    <property type="match status" value="1"/>
</dbReference>
<evidence type="ECO:0000256" key="3">
    <source>
        <dbReference type="ARBA" id="ARBA00023002"/>
    </source>
</evidence>
<dbReference type="Gene3D" id="3.40.50.720">
    <property type="entry name" value="NAD(P)-binding Rossmann-like Domain"/>
    <property type="match status" value="1"/>
</dbReference>